<dbReference type="PANTHER" id="PTHR12532">
    <property type="entry name" value="TRANSLATIONAL ACTIVATOR OF CYTOCHROME C OXIDASE 1"/>
    <property type="match status" value="1"/>
</dbReference>
<dbReference type="GO" id="GO:0005829">
    <property type="term" value="C:cytosol"/>
    <property type="evidence" value="ECO:0007669"/>
    <property type="project" value="TreeGrafter"/>
</dbReference>
<dbReference type="OrthoDB" id="9781053at2"/>
<organism evidence="9 10">
    <name type="scientific">Desulfosporosinus acidiphilus (strain DSM 22704 / JCM 16185 / SJ4)</name>
    <dbReference type="NCBI Taxonomy" id="646529"/>
    <lineage>
        <taxon>Bacteria</taxon>
        <taxon>Bacillati</taxon>
        <taxon>Bacillota</taxon>
        <taxon>Clostridia</taxon>
        <taxon>Eubacteriales</taxon>
        <taxon>Desulfitobacteriaceae</taxon>
        <taxon>Desulfosporosinus</taxon>
    </lineage>
</organism>
<dbReference type="Pfam" id="PF20772">
    <property type="entry name" value="TACO1_YebC_N"/>
    <property type="match status" value="1"/>
</dbReference>
<dbReference type="eggNOG" id="COG0217">
    <property type="taxonomic scope" value="Bacteria"/>
</dbReference>
<dbReference type="InterPro" id="IPR048300">
    <property type="entry name" value="TACO1_YebC-like_2nd/3rd_dom"/>
</dbReference>
<dbReference type="PANTHER" id="PTHR12532:SF6">
    <property type="entry name" value="TRANSCRIPTIONAL REGULATORY PROTEIN YEBC-RELATED"/>
    <property type="match status" value="1"/>
</dbReference>
<dbReference type="GO" id="GO:0003677">
    <property type="term" value="F:DNA binding"/>
    <property type="evidence" value="ECO:0007669"/>
    <property type="project" value="UniProtKB-UniRule"/>
</dbReference>
<dbReference type="Gene3D" id="1.10.10.200">
    <property type="match status" value="1"/>
</dbReference>
<dbReference type="EMBL" id="CP003639">
    <property type="protein sequence ID" value="AFM42379.1"/>
    <property type="molecule type" value="Genomic_DNA"/>
</dbReference>
<keyword evidence="10" id="KW-1185">Reference proteome</keyword>
<dbReference type="InterPro" id="IPR029072">
    <property type="entry name" value="YebC-like"/>
</dbReference>
<proteinExistence type="inferred from homology"/>
<accession>I4D9A5</accession>
<dbReference type="NCBIfam" id="NF009044">
    <property type="entry name" value="PRK12378.1"/>
    <property type="match status" value="1"/>
</dbReference>
<evidence type="ECO:0000259" key="7">
    <source>
        <dbReference type="Pfam" id="PF01709"/>
    </source>
</evidence>
<protein>
    <recommendedName>
        <fullName evidence="6">Probable transcriptional regulatory protein Desaci_3491</fullName>
    </recommendedName>
</protein>
<name>I4D9A5_DESAJ</name>
<dbReference type="HAMAP" id="MF_00693">
    <property type="entry name" value="Transcrip_reg_TACO1"/>
    <property type="match status" value="1"/>
</dbReference>
<keyword evidence="3 6" id="KW-0805">Transcription regulation</keyword>
<keyword evidence="4 6" id="KW-0238">DNA-binding</keyword>
<evidence type="ECO:0000313" key="9">
    <source>
        <dbReference type="EMBL" id="AFM42379.1"/>
    </source>
</evidence>
<evidence type="ECO:0000259" key="8">
    <source>
        <dbReference type="Pfam" id="PF20772"/>
    </source>
</evidence>
<dbReference type="Gene3D" id="3.30.70.980">
    <property type="match status" value="2"/>
</dbReference>
<evidence type="ECO:0000256" key="6">
    <source>
        <dbReference type="HAMAP-Rule" id="MF_00693"/>
    </source>
</evidence>
<dbReference type="InterPro" id="IPR026564">
    <property type="entry name" value="Transcrip_reg_TACO1-like_dom3"/>
</dbReference>
<dbReference type="KEGG" id="dai:Desaci_3491"/>
<comment type="subcellular location">
    <subcellularLocation>
        <location evidence="6">Cytoplasm</location>
    </subcellularLocation>
</comment>
<evidence type="ECO:0000256" key="4">
    <source>
        <dbReference type="ARBA" id="ARBA00023125"/>
    </source>
</evidence>
<comment type="similarity">
    <text evidence="1 6">Belongs to the TACO1 family.</text>
</comment>
<feature type="domain" description="TACO1/YebC-like N-terminal" evidence="8">
    <location>
        <begin position="5"/>
        <end position="75"/>
    </location>
</feature>
<dbReference type="InterPro" id="IPR002876">
    <property type="entry name" value="Transcrip_reg_TACO1-like"/>
</dbReference>
<evidence type="ECO:0000256" key="1">
    <source>
        <dbReference type="ARBA" id="ARBA00008724"/>
    </source>
</evidence>
<dbReference type="HOGENOM" id="CLU_062974_2_2_9"/>
<dbReference type="Pfam" id="PF01709">
    <property type="entry name" value="Transcrip_reg"/>
    <property type="match status" value="1"/>
</dbReference>
<dbReference type="NCBIfam" id="NF001030">
    <property type="entry name" value="PRK00110.1"/>
    <property type="match status" value="1"/>
</dbReference>
<dbReference type="FunFam" id="1.10.10.200:FF:000002">
    <property type="entry name" value="Probable transcriptional regulatory protein CLM62_37755"/>
    <property type="match status" value="1"/>
</dbReference>
<reference evidence="9 10" key="1">
    <citation type="journal article" date="2012" name="J. Bacteriol.">
        <title>Complete genome sequences of Desulfosporosinus orientis DSM765T, Desulfosporosinus youngiae DSM17734T, Desulfosporosinus meridiei DSM13257T, and Desulfosporosinus acidiphilus DSM22704T.</title>
        <authorList>
            <person name="Pester M."/>
            <person name="Brambilla E."/>
            <person name="Alazard D."/>
            <person name="Rattei T."/>
            <person name="Weinmaier T."/>
            <person name="Han J."/>
            <person name="Lucas S."/>
            <person name="Lapidus A."/>
            <person name="Cheng J.F."/>
            <person name="Goodwin L."/>
            <person name="Pitluck S."/>
            <person name="Peters L."/>
            <person name="Ovchinnikova G."/>
            <person name="Teshima H."/>
            <person name="Detter J.C."/>
            <person name="Han C.S."/>
            <person name="Tapia R."/>
            <person name="Land M.L."/>
            <person name="Hauser L."/>
            <person name="Kyrpides N.C."/>
            <person name="Ivanova N.N."/>
            <person name="Pagani I."/>
            <person name="Huntmann M."/>
            <person name="Wei C.L."/>
            <person name="Davenport K.W."/>
            <person name="Daligault H."/>
            <person name="Chain P.S."/>
            <person name="Chen A."/>
            <person name="Mavromatis K."/>
            <person name="Markowitz V."/>
            <person name="Szeto E."/>
            <person name="Mikhailova N."/>
            <person name="Pati A."/>
            <person name="Wagner M."/>
            <person name="Woyke T."/>
            <person name="Ollivier B."/>
            <person name="Klenk H.P."/>
            <person name="Spring S."/>
            <person name="Loy A."/>
        </authorList>
    </citation>
    <scope>NUCLEOTIDE SEQUENCE [LARGE SCALE GENOMIC DNA]</scope>
    <source>
        <strain evidence="10">DSM 22704 / JCM 16185 / SJ4</strain>
    </source>
</reference>
<dbReference type="RefSeq" id="WP_014828367.1">
    <property type="nucleotide sequence ID" value="NC_018068.1"/>
</dbReference>
<keyword evidence="5 6" id="KW-0804">Transcription</keyword>
<sequence>MSGHSKWANIKHKKGKADAQKGKIFTKLGREIVVASRACGGDVNNFRLKIAIENAKANNVPNENIQRAIQKGTGGAEGSTYEELRYEGYGPGGVAVMIDILTDNRNRTAGEVRHIFSKNGGNMGETGCVGWMFQDKGQLTIPRDGLKLSEDDLMMIALEAGADDLEADAEEFVIYTSPEAMEGVSKAFEEQNIVVSESVLSPVAQNTIEITDAEQARKLVHLMETLEDHDDTQGVYSNFELSEELADQEF</sequence>
<dbReference type="NCBIfam" id="TIGR01033">
    <property type="entry name" value="YebC/PmpR family DNA-binding transcriptional regulator"/>
    <property type="match status" value="1"/>
</dbReference>
<evidence type="ECO:0000256" key="5">
    <source>
        <dbReference type="ARBA" id="ARBA00023163"/>
    </source>
</evidence>
<dbReference type="GO" id="GO:0006355">
    <property type="term" value="P:regulation of DNA-templated transcription"/>
    <property type="evidence" value="ECO:0007669"/>
    <property type="project" value="UniProtKB-UniRule"/>
</dbReference>
<evidence type="ECO:0000313" key="10">
    <source>
        <dbReference type="Proteomes" id="UP000002892"/>
    </source>
</evidence>
<keyword evidence="2 6" id="KW-0963">Cytoplasm</keyword>
<dbReference type="InterPro" id="IPR017856">
    <property type="entry name" value="Integrase-like_N"/>
</dbReference>
<feature type="domain" description="TACO1/YebC-like second and third" evidence="7">
    <location>
        <begin position="81"/>
        <end position="239"/>
    </location>
</feature>
<dbReference type="Proteomes" id="UP000002892">
    <property type="component" value="Chromosome"/>
</dbReference>
<gene>
    <name evidence="9" type="ordered locus">Desaci_3491</name>
</gene>
<dbReference type="SUPFAM" id="SSF75625">
    <property type="entry name" value="YebC-like"/>
    <property type="match status" value="1"/>
</dbReference>
<evidence type="ECO:0000256" key="3">
    <source>
        <dbReference type="ARBA" id="ARBA00023015"/>
    </source>
</evidence>
<dbReference type="STRING" id="646529.Desaci_3491"/>
<dbReference type="InterPro" id="IPR049083">
    <property type="entry name" value="TACO1_YebC_N"/>
</dbReference>
<dbReference type="AlphaFoldDB" id="I4D9A5"/>
<evidence type="ECO:0000256" key="2">
    <source>
        <dbReference type="ARBA" id="ARBA00022490"/>
    </source>
</evidence>